<dbReference type="EMBL" id="CAKLBY020000190">
    <property type="protein sequence ID" value="CAK7932511.1"/>
    <property type="molecule type" value="Genomic_DNA"/>
</dbReference>
<dbReference type="Proteomes" id="UP001162060">
    <property type="component" value="Unassembled WGS sequence"/>
</dbReference>
<name>A0AAV1UCI5_9STRA</name>
<accession>A0AAV1UCI5</accession>
<proteinExistence type="predicted"/>
<protein>
    <recommendedName>
        <fullName evidence="3">Adenylate kinase</fullName>
    </recommendedName>
</protein>
<organism evidence="1 2">
    <name type="scientific">Peronospora matthiolae</name>
    <dbReference type="NCBI Taxonomy" id="2874970"/>
    <lineage>
        <taxon>Eukaryota</taxon>
        <taxon>Sar</taxon>
        <taxon>Stramenopiles</taxon>
        <taxon>Oomycota</taxon>
        <taxon>Peronosporomycetes</taxon>
        <taxon>Peronosporales</taxon>
        <taxon>Peronosporaceae</taxon>
        <taxon>Peronospora</taxon>
    </lineage>
</organism>
<evidence type="ECO:0008006" key="3">
    <source>
        <dbReference type="Google" id="ProtNLM"/>
    </source>
</evidence>
<dbReference type="AlphaFoldDB" id="A0AAV1UCI5"/>
<dbReference type="Gene3D" id="3.40.50.300">
    <property type="entry name" value="P-loop containing nucleotide triphosphate hydrolases"/>
    <property type="match status" value="1"/>
</dbReference>
<evidence type="ECO:0000313" key="1">
    <source>
        <dbReference type="EMBL" id="CAK7932511.1"/>
    </source>
</evidence>
<dbReference type="Pfam" id="PF00406">
    <property type="entry name" value="ADK"/>
    <property type="match status" value="1"/>
</dbReference>
<evidence type="ECO:0000313" key="2">
    <source>
        <dbReference type="Proteomes" id="UP001162060"/>
    </source>
</evidence>
<gene>
    <name evidence="1" type="ORF">PM001_LOCUS17661</name>
</gene>
<dbReference type="InterPro" id="IPR027417">
    <property type="entry name" value="P-loop_NTPase"/>
</dbReference>
<sequence>MESGALVTDKIVVSNIKDAIKSSECRCGFILDDFPRTVV</sequence>
<comment type="caution">
    <text evidence="1">The sequence shown here is derived from an EMBL/GenBank/DDBJ whole genome shotgun (WGS) entry which is preliminary data.</text>
</comment>
<reference evidence="1" key="1">
    <citation type="submission" date="2024-01" db="EMBL/GenBank/DDBJ databases">
        <authorList>
            <person name="Webb A."/>
        </authorList>
    </citation>
    <scope>NUCLEOTIDE SEQUENCE</scope>
    <source>
        <strain evidence="1">Pm1</strain>
    </source>
</reference>